<proteinExistence type="predicted"/>
<dbReference type="RefSeq" id="WP_183557904.1">
    <property type="nucleotide sequence ID" value="NZ_CBCSLB010000001.1"/>
</dbReference>
<evidence type="ECO:0000256" key="1">
    <source>
        <dbReference type="ARBA" id="ARBA00022801"/>
    </source>
</evidence>
<evidence type="ECO:0000259" key="2">
    <source>
        <dbReference type="Pfam" id="PF01738"/>
    </source>
</evidence>
<name>A0A7W5C2Z1_9BACL</name>
<dbReference type="Gene3D" id="3.40.50.1820">
    <property type="entry name" value="alpha/beta hydrolase"/>
    <property type="match status" value="1"/>
</dbReference>
<dbReference type="AlphaFoldDB" id="A0A7W5C2Z1"/>
<dbReference type="InterPro" id="IPR002925">
    <property type="entry name" value="Dienelactn_hydro"/>
</dbReference>
<dbReference type="Proteomes" id="UP000518605">
    <property type="component" value="Unassembled WGS sequence"/>
</dbReference>
<reference evidence="3 4" key="1">
    <citation type="submission" date="2020-08" db="EMBL/GenBank/DDBJ databases">
        <title>Genomic Encyclopedia of Type Strains, Phase III (KMG-III): the genomes of soil and plant-associated and newly described type strains.</title>
        <authorList>
            <person name="Whitman W."/>
        </authorList>
    </citation>
    <scope>NUCLEOTIDE SEQUENCE [LARGE SCALE GENOMIC DNA]</scope>
    <source>
        <strain evidence="3 4">CECT 8234</strain>
    </source>
</reference>
<comment type="caution">
    <text evidence="3">The sequence shown here is derived from an EMBL/GenBank/DDBJ whole genome shotgun (WGS) entry which is preliminary data.</text>
</comment>
<dbReference type="PANTHER" id="PTHR22946:SF9">
    <property type="entry name" value="POLYKETIDE TRANSFERASE AF380"/>
    <property type="match status" value="1"/>
</dbReference>
<dbReference type="Pfam" id="PF01738">
    <property type="entry name" value="DLH"/>
    <property type="match status" value="1"/>
</dbReference>
<accession>A0A7W5C2Z1</accession>
<gene>
    <name evidence="3" type="ORF">FHS16_000304</name>
</gene>
<sequence length="314" mass="35366">MDYIGEVPSKVPVRLQRISESRESGYVRHHIEYDTVYGDWITAYLLVPIVNGSNDSPKPTFPAVIAMHPTIAQGKDDIALVTGRKNRMYAIELVQRGYVVLVPDALTAGERVYPGQSAFNSQPFYEQHPEWSTIAKNITDHIQGIEVLCSLEVVNPHAIGALGHSFGAYNAYFLAGIDKRIKAVVSSCGFSPFTGDPNPEHWTFRSYPYTHIPKISADLLQDQIPFEFHEIVALCAPTPFFSYAGQEDHIFPHWKCIGEGMLELKKLYRWLGKEDQFQSWMGSGGHDFPEGMRMLAYLFLDHWLKTVGQDGSKA</sequence>
<evidence type="ECO:0000313" key="3">
    <source>
        <dbReference type="EMBL" id="MBB3150272.1"/>
    </source>
</evidence>
<dbReference type="InterPro" id="IPR050261">
    <property type="entry name" value="FrsA_esterase"/>
</dbReference>
<evidence type="ECO:0000313" key="4">
    <source>
        <dbReference type="Proteomes" id="UP000518605"/>
    </source>
</evidence>
<organism evidence="3 4">
    <name type="scientific">Paenibacillus endophyticus</name>
    <dbReference type="NCBI Taxonomy" id="1294268"/>
    <lineage>
        <taxon>Bacteria</taxon>
        <taxon>Bacillati</taxon>
        <taxon>Bacillota</taxon>
        <taxon>Bacilli</taxon>
        <taxon>Bacillales</taxon>
        <taxon>Paenibacillaceae</taxon>
        <taxon>Paenibacillus</taxon>
    </lineage>
</organism>
<dbReference type="PANTHER" id="PTHR22946">
    <property type="entry name" value="DIENELACTONE HYDROLASE DOMAIN-CONTAINING PROTEIN-RELATED"/>
    <property type="match status" value="1"/>
</dbReference>
<dbReference type="GO" id="GO:0052689">
    <property type="term" value="F:carboxylic ester hydrolase activity"/>
    <property type="evidence" value="ECO:0007669"/>
    <property type="project" value="UniProtKB-ARBA"/>
</dbReference>
<dbReference type="EMBL" id="JACHXW010000001">
    <property type="protein sequence ID" value="MBB3150272.1"/>
    <property type="molecule type" value="Genomic_DNA"/>
</dbReference>
<feature type="domain" description="Dienelactone hydrolase" evidence="2">
    <location>
        <begin position="88"/>
        <end position="189"/>
    </location>
</feature>
<keyword evidence="1 3" id="KW-0378">Hydrolase</keyword>
<dbReference type="InterPro" id="IPR029058">
    <property type="entry name" value="AB_hydrolase_fold"/>
</dbReference>
<keyword evidence="4" id="KW-1185">Reference proteome</keyword>
<protein>
    <submittedName>
        <fullName evidence="3">Dienelactone hydrolase</fullName>
    </submittedName>
</protein>
<dbReference type="SUPFAM" id="SSF53474">
    <property type="entry name" value="alpha/beta-Hydrolases"/>
    <property type="match status" value="1"/>
</dbReference>